<evidence type="ECO:0000259" key="3">
    <source>
        <dbReference type="Pfam" id="PF00291"/>
    </source>
</evidence>
<dbReference type="InterPro" id="IPR001926">
    <property type="entry name" value="TrpB-like_PALP"/>
</dbReference>
<organism evidence="4 5">
    <name type="scientific">Planobispora rosea</name>
    <dbReference type="NCBI Taxonomy" id="35762"/>
    <lineage>
        <taxon>Bacteria</taxon>
        <taxon>Bacillati</taxon>
        <taxon>Actinomycetota</taxon>
        <taxon>Actinomycetes</taxon>
        <taxon>Streptosporangiales</taxon>
        <taxon>Streptosporangiaceae</taxon>
        <taxon>Planobispora</taxon>
    </lineage>
</organism>
<dbReference type="EMBL" id="BOOI01000089">
    <property type="protein sequence ID" value="GIH88746.1"/>
    <property type="molecule type" value="Genomic_DNA"/>
</dbReference>
<keyword evidence="2" id="KW-0663">Pyridoxal phosphate</keyword>
<feature type="domain" description="Tryptophan synthase beta chain-like PALP" evidence="3">
    <location>
        <begin position="13"/>
        <end position="288"/>
    </location>
</feature>
<dbReference type="AlphaFoldDB" id="A0A8J3SA02"/>
<gene>
    <name evidence="4" type="ORF">Pro02_71540</name>
</gene>
<proteinExistence type="predicted"/>
<protein>
    <submittedName>
        <fullName evidence="4">Cysteine synthase</fullName>
    </submittedName>
</protein>
<reference evidence="4" key="1">
    <citation type="submission" date="2021-01" db="EMBL/GenBank/DDBJ databases">
        <title>Whole genome shotgun sequence of Planobispora rosea NBRC 15558.</title>
        <authorList>
            <person name="Komaki H."/>
            <person name="Tamura T."/>
        </authorList>
    </citation>
    <scope>NUCLEOTIDE SEQUENCE</scope>
    <source>
        <strain evidence="4">NBRC 15558</strain>
    </source>
</reference>
<dbReference type="CDD" id="cd01561">
    <property type="entry name" value="CBS_like"/>
    <property type="match status" value="1"/>
</dbReference>
<dbReference type="Gene3D" id="3.40.50.1100">
    <property type="match status" value="2"/>
</dbReference>
<sequence length="345" mass="36248">MPRMTTAQEVLRSAIPGTPVVAAEVSVRGRTHEVLLKLESGNPTGSIKDRTAAGLLMALDAERPLRPGTVVVESTSGNLGLGLARLLHHLDCRFVAVIDPNTPRATRQTLVAAGGELHEVTEPDGRGGYLLTRLREVRRILGRNPGYRWTDQYHNPANPRIHRDTTGPEIAAHGGRDLDAVYIAVSTGGTLAGVAGHLHALDRGIAVVAVDAAGSLATGGSTGPRLISGIGASRPSVFLTSGSYDRAHRVPDAEAVAACRMFRADTGVALGGSSGSVVAACLRDLASPRPPRRPLCLCADSGLAYADTLYDPRWITAHALAAPVAEAEARLRADGIRFRLEGAYP</sequence>
<dbReference type="InterPro" id="IPR036052">
    <property type="entry name" value="TrpB-like_PALP_sf"/>
</dbReference>
<comment type="cofactor">
    <cofactor evidence="1">
        <name>pyridoxal 5'-phosphate</name>
        <dbReference type="ChEBI" id="CHEBI:597326"/>
    </cofactor>
</comment>
<keyword evidence="5" id="KW-1185">Reference proteome</keyword>
<dbReference type="InterPro" id="IPR001216">
    <property type="entry name" value="P-phosphate_BS"/>
</dbReference>
<dbReference type="GO" id="GO:0016765">
    <property type="term" value="F:transferase activity, transferring alkyl or aryl (other than methyl) groups"/>
    <property type="evidence" value="ECO:0007669"/>
    <property type="project" value="UniProtKB-ARBA"/>
</dbReference>
<dbReference type="Proteomes" id="UP000655044">
    <property type="component" value="Unassembled WGS sequence"/>
</dbReference>
<dbReference type="InterPro" id="IPR050214">
    <property type="entry name" value="Cys_Synth/Cystath_Beta-Synth"/>
</dbReference>
<evidence type="ECO:0000313" key="4">
    <source>
        <dbReference type="EMBL" id="GIH88746.1"/>
    </source>
</evidence>
<comment type="caution">
    <text evidence="4">The sequence shown here is derived from an EMBL/GenBank/DDBJ whole genome shotgun (WGS) entry which is preliminary data.</text>
</comment>
<evidence type="ECO:0000313" key="5">
    <source>
        <dbReference type="Proteomes" id="UP000655044"/>
    </source>
</evidence>
<dbReference type="Pfam" id="PF00291">
    <property type="entry name" value="PALP"/>
    <property type="match status" value="1"/>
</dbReference>
<dbReference type="PANTHER" id="PTHR10314">
    <property type="entry name" value="CYSTATHIONINE BETA-SYNTHASE"/>
    <property type="match status" value="1"/>
</dbReference>
<accession>A0A8J3SA02</accession>
<evidence type="ECO:0000256" key="1">
    <source>
        <dbReference type="ARBA" id="ARBA00001933"/>
    </source>
</evidence>
<name>A0A8J3SA02_PLARO</name>
<evidence type="ECO:0000256" key="2">
    <source>
        <dbReference type="ARBA" id="ARBA00022898"/>
    </source>
</evidence>
<dbReference type="PROSITE" id="PS00901">
    <property type="entry name" value="CYS_SYNTHASE"/>
    <property type="match status" value="1"/>
</dbReference>
<dbReference type="GO" id="GO:0006535">
    <property type="term" value="P:cysteine biosynthetic process from serine"/>
    <property type="evidence" value="ECO:0007669"/>
    <property type="project" value="InterPro"/>
</dbReference>
<dbReference type="SUPFAM" id="SSF53686">
    <property type="entry name" value="Tryptophan synthase beta subunit-like PLP-dependent enzymes"/>
    <property type="match status" value="1"/>
</dbReference>